<dbReference type="SMART" id="SM00154">
    <property type="entry name" value="ZnF_AN1"/>
    <property type="match status" value="1"/>
</dbReference>
<dbReference type="Pfam" id="PF01428">
    <property type="entry name" value="zf-AN1"/>
    <property type="match status" value="1"/>
</dbReference>
<dbReference type="GO" id="GO:0008270">
    <property type="term" value="F:zinc ion binding"/>
    <property type="evidence" value="ECO:0007669"/>
    <property type="project" value="UniProtKB-KW"/>
</dbReference>
<dbReference type="InterPro" id="IPR000058">
    <property type="entry name" value="Znf_AN1"/>
</dbReference>
<reference evidence="7 8" key="1">
    <citation type="journal article" date="2018" name="BMC Genomics">
        <title>Comparative genome analyses reveal sequence features reflecting distinct modes of host-adaptation between dicot and monocot powdery mildew.</title>
        <authorList>
            <person name="Wu Y."/>
            <person name="Ma X."/>
            <person name="Pan Z."/>
            <person name="Kale S.D."/>
            <person name="Song Y."/>
            <person name="King H."/>
            <person name="Zhang Q."/>
            <person name="Presley C."/>
            <person name="Deng X."/>
            <person name="Wei C.I."/>
            <person name="Xiao S."/>
        </authorList>
    </citation>
    <scope>NUCLEOTIDE SEQUENCE [LARGE SCALE GENOMIC DNA]</scope>
    <source>
        <strain evidence="7">UCSC1</strain>
    </source>
</reference>
<keyword evidence="3" id="KW-0862">Zinc</keyword>
<evidence type="ECO:0000256" key="1">
    <source>
        <dbReference type="ARBA" id="ARBA00022723"/>
    </source>
</evidence>
<dbReference type="Proteomes" id="UP000285405">
    <property type="component" value="Unassembled WGS sequence"/>
</dbReference>
<dbReference type="Gene3D" id="3.10.20.90">
    <property type="entry name" value="Phosphatidylinositol 3-kinase Catalytic Subunit, Chain A, domain 1"/>
    <property type="match status" value="1"/>
</dbReference>
<evidence type="ECO:0000256" key="3">
    <source>
        <dbReference type="ARBA" id="ARBA00022833"/>
    </source>
</evidence>
<keyword evidence="7" id="KW-0689">Ribosomal protein</keyword>
<evidence type="ECO:0000256" key="2">
    <source>
        <dbReference type="ARBA" id="ARBA00022771"/>
    </source>
</evidence>
<dbReference type="InterPro" id="IPR000626">
    <property type="entry name" value="Ubiquitin-like_dom"/>
</dbReference>
<dbReference type="SUPFAM" id="SSF54236">
    <property type="entry name" value="Ubiquitin-like"/>
    <property type="match status" value="1"/>
</dbReference>
<name>A0A420H801_9PEZI</name>
<protein>
    <submittedName>
        <fullName evidence="7">Ubiquitin-60S ribosomal protein L40</fullName>
    </submittedName>
</protein>
<evidence type="ECO:0000313" key="8">
    <source>
        <dbReference type="Proteomes" id="UP000285405"/>
    </source>
</evidence>
<dbReference type="AlphaFoldDB" id="A0A420H801"/>
<evidence type="ECO:0000259" key="5">
    <source>
        <dbReference type="PROSITE" id="PS50053"/>
    </source>
</evidence>
<proteinExistence type="predicted"/>
<dbReference type="SMART" id="SM00213">
    <property type="entry name" value="UBQ"/>
    <property type="match status" value="1"/>
</dbReference>
<feature type="domain" description="AN1-type" evidence="6">
    <location>
        <begin position="96"/>
        <end position="145"/>
    </location>
</feature>
<dbReference type="PROSITE" id="PS51039">
    <property type="entry name" value="ZF_AN1"/>
    <property type="match status" value="1"/>
</dbReference>
<comment type="caution">
    <text evidence="7">The sequence shown here is derived from an EMBL/GenBank/DDBJ whole genome shotgun (WGS) entry which is preliminary data.</text>
</comment>
<dbReference type="EMBL" id="MCBR01022030">
    <property type="protein sequence ID" value="RKF53540.1"/>
    <property type="molecule type" value="Genomic_DNA"/>
</dbReference>
<dbReference type="PROSITE" id="PS50053">
    <property type="entry name" value="UBIQUITIN_2"/>
    <property type="match status" value="1"/>
</dbReference>
<dbReference type="InterPro" id="IPR035896">
    <property type="entry name" value="AN1-like_Znf"/>
</dbReference>
<feature type="domain" description="Ubiquitin-like" evidence="5">
    <location>
        <begin position="19"/>
        <end position="94"/>
    </location>
</feature>
<dbReference type="InterPro" id="IPR050158">
    <property type="entry name" value="Ubiquitin_ubiquitin-like"/>
</dbReference>
<evidence type="ECO:0000313" key="7">
    <source>
        <dbReference type="EMBL" id="RKF53540.1"/>
    </source>
</evidence>
<keyword evidence="7" id="KW-0687">Ribonucleoprotein</keyword>
<dbReference type="GO" id="GO:0005840">
    <property type="term" value="C:ribosome"/>
    <property type="evidence" value="ECO:0007669"/>
    <property type="project" value="UniProtKB-KW"/>
</dbReference>
<keyword evidence="1" id="KW-0479">Metal-binding</keyword>
<dbReference type="PANTHER" id="PTHR10666">
    <property type="entry name" value="UBIQUITIN"/>
    <property type="match status" value="1"/>
</dbReference>
<accession>A0A420H801</accession>
<dbReference type="OrthoDB" id="428577at2759"/>
<dbReference type="InterPro" id="IPR029071">
    <property type="entry name" value="Ubiquitin-like_domsf"/>
</dbReference>
<dbReference type="Pfam" id="PF00240">
    <property type="entry name" value="ubiquitin"/>
    <property type="match status" value="1"/>
</dbReference>
<dbReference type="SUPFAM" id="SSF118310">
    <property type="entry name" value="AN1-like Zinc finger"/>
    <property type="match status" value="1"/>
</dbReference>
<evidence type="ECO:0000256" key="4">
    <source>
        <dbReference type="PROSITE-ProRule" id="PRU00449"/>
    </source>
</evidence>
<sequence length="187" mass="20617">MDFSLPVSLSVSPEPVSKMQIFVRNLSGKVIPLVVPSDLSVQKLTTILSNQTPYSESDLHLVYAGKHLMSSQTLSTCNITPESTLHLACPLRGGAPPRKIRCSFKDCRDGAQRIVGDCGFCDGHFCAKHRLLEDHKCEGLEDVSETVLQLVMMVIKELTSHLQCKKQSHERNAAQLHAERTHAIKGA</sequence>
<keyword evidence="2 4" id="KW-0863">Zinc-finger</keyword>
<dbReference type="Gene3D" id="4.10.1110.10">
    <property type="entry name" value="AN1-like Zinc finger"/>
    <property type="match status" value="1"/>
</dbReference>
<organism evidence="7 8">
    <name type="scientific">Golovinomyces cichoracearum</name>
    <dbReference type="NCBI Taxonomy" id="62708"/>
    <lineage>
        <taxon>Eukaryota</taxon>
        <taxon>Fungi</taxon>
        <taxon>Dikarya</taxon>
        <taxon>Ascomycota</taxon>
        <taxon>Pezizomycotina</taxon>
        <taxon>Leotiomycetes</taxon>
        <taxon>Erysiphales</taxon>
        <taxon>Erysiphaceae</taxon>
        <taxon>Golovinomyces</taxon>
    </lineage>
</organism>
<evidence type="ECO:0000259" key="6">
    <source>
        <dbReference type="PROSITE" id="PS51039"/>
    </source>
</evidence>
<gene>
    <name evidence="7" type="ORF">GcC1_220019</name>
</gene>